<evidence type="ECO:0000313" key="2">
    <source>
        <dbReference type="EMBL" id="KAK8891736.1"/>
    </source>
</evidence>
<feature type="region of interest" description="Disordered" evidence="1">
    <location>
        <begin position="109"/>
        <end position="129"/>
    </location>
</feature>
<feature type="compositionally biased region" description="Basic and acidic residues" evidence="1">
    <location>
        <begin position="66"/>
        <end position="80"/>
    </location>
</feature>
<organism evidence="2 3">
    <name type="scientific">Tritrichomonas musculus</name>
    <dbReference type="NCBI Taxonomy" id="1915356"/>
    <lineage>
        <taxon>Eukaryota</taxon>
        <taxon>Metamonada</taxon>
        <taxon>Parabasalia</taxon>
        <taxon>Tritrichomonadida</taxon>
        <taxon>Tritrichomonadidae</taxon>
        <taxon>Tritrichomonas</taxon>
    </lineage>
</organism>
<protein>
    <submittedName>
        <fullName evidence="2">Uncharacterized protein</fullName>
    </submittedName>
</protein>
<accession>A0ABR2KLN4</accession>
<feature type="region of interest" description="Disordered" evidence="1">
    <location>
        <begin position="1"/>
        <end position="80"/>
    </location>
</feature>
<name>A0ABR2KLN4_9EUKA</name>
<proteinExistence type="predicted"/>
<comment type="caution">
    <text evidence="2">The sequence shown here is derived from an EMBL/GenBank/DDBJ whole genome shotgun (WGS) entry which is preliminary data.</text>
</comment>
<keyword evidence="3" id="KW-1185">Reference proteome</keyword>
<dbReference type="EMBL" id="JAPFFF010000004">
    <property type="protein sequence ID" value="KAK8891736.1"/>
    <property type="molecule type" value="Genomic_DNA"/>
</dbReference>
<evidence type="ECO:0000256" key="1">
    <source>
        <dbReference type="SAM" id="MobiDB-lite"/>
    </source>
</evidence>
<evidence type="ECO:0000313" key="3">
    <source>
        <dbReference type="Proteomes" id="UP001470230"/>
    </source>
</evidence>
<feature type="compositionally biased region" description="Polar residues" evidence="1">
    <location>
        <begin position="1"/>
        <end position="19"/>
    </location>
</feature>
<sequence>MNKTAPARNTNSNYQTSTTKKTRGPLSPTRKGVGVERESPFKKSNTVKAKTVPKQKQALQSPNQEQKIDKKKEEAQKQKQKDIENYYQLLEERDQKIAQRNELLQRKEELERQKQQLQQNSENHDNFNE</sequence>
<gene>
    <name evidence="2" type="ORF">M9Y10_028956</name>
</gene>
<dbReference type="Proteomes" id="UP001470230">
    <property type="component" value="Unassembled WGS sequence"/>
</dbReference>
<reference evidence="2 3" key="1">
    <citation type="submission" date="2024-04" db="EMBL/GenBank/DDBJ databases">
        <title>Tritrichomonas musculus Genome.</title>
        <authorList>
            <person name="Alves-Ferreira E."/>
            <person name="Grigg M."/>
            <person name="Lorenzi H."/>
            <person name="Galac M."/>
        </authorList>
    </citation>
    <scope>NUCLEOTIDE SEQUENCE [LARGE SCALE GENOMIC DNA]</scope>
    <source>
        <strain evidence="2 3">EAF2021</strain>
    </source>
</reference>